<reference evidence="2" key="1">
    <citation type="submission" date="2021-03" db="EMBL/GenBank/DDBJ databases">
        <title>Draft genome sequence of rust myrtle Austropuccinia psidii MF-1, a brazilian biotype.</title>
        <authorList>
            <person name="Quecine M.C."/>
            <person name="Pachon D.M.R."/>
            <person name="Bonatelli M.L."/>
            <person name="Correr F.H."/>
            <person name="Franceschini L.M."/>
            <person name="Leite T.F."/>
            <person name="Margarido G.R.A."/>
            <person name="Almeida C.A."/>
            <person name="Ferrarezi J.A."/>
            <person name="Labate C.A."/>
        </authorList>
    </citation>
    <scope>NUCLEOTIDE SEQUENCE</scope>
    <source>
        <strain evidence="2">MF-1</strain>
    </source>
</reference>
<evidence type="ECO:0000313" key="2">
    <source>
        <dbReference type="EMBL" id="MBW0507843.1"/>
    </source>
</evidence>
<dbReference type="Proteomes" id="UP000765509">
    <property type="component" value="Unassembled WGS sequence"/>
</dbReference>
<dbReference type="EMBL" id="AVOT02019944">
    <property type="protein sequence ID" value="MBW0507843.1"/>
    <property type="molecule type" value="Genomic_DNA"/>
</dbReference>
<gene>
    <name evidence="2" type="ORF">O181_047558</name>
</gene>
<feature type="domain" description="Reverse transcriptase Ty1/copia-type" evidence="1">
    <location>
        <begin position="5"/>
        <end position="120"/>
    </location>
</feature>
<accession>A0A9Q3DU80</accession>
<keyword evidence="3" id="KW-1185">Reference proteome</keyword>
<name>A0A9Q3DU80_9BASI</name>
<protein>
    <recommendedName>
        <fullName evidence="1">Reverse transcriptase Ty1/copia-type domain-containing protein</fullName>
    </recommendedName>
</protein>
<dbReference type="Pfam" id="PF07727">
    <property type="entry name" value="RVT_2"/>
    <property type="match status" value="1"/>
</dbReference>
<dbReference type="OrthoDB" id="8069008at2759"/>
<sequence>MKNLNFWNLIDLNKDYKLVGTTWVFKIKKNHLNETIEYKARLCPQGFTQPNGIDYNKTYAPTGCLNPLRTLTAHAVNNKLKFHQIDIKIAFLDAPLIEDVYLAIPQGINLDPRNNVLNQTKQSMG</sequence>
<comment type="caution">
    <text evidence="2">The sequence shown here is derived from an EMBL/GenBank/DDBJ whole genome shotgun (WGS) entry which is preliminary data.</text>
</comment>
<evidence type="ECO:0000259" key="1">
    <source>
        <dbReference type="Pfam" id="PF07727"/>
    </source>
</evidence>
<evidence type="ECO:0000313" key="3">
    <source>
        <dbReference type="Proteomes" id="UP000765509"/>
    </source>
</evidence>
<proteinExistence type="predicted"/>
<dbReference type="InterPro" id="IPR013103">
    <property type="entry name" value="RVT_2"/>
</dbReference>
<organism evidence="2 3">
    <name type="scientific">Austropuccinia psidii MF-1</name>
    <dbReference type="NCBI Taxonomy" id="1389203"/>
    <lineage>
        <taxon>Eukaryota</taxon>
        <taxon>Fungi</taxon>
        <taxon>Dikarya</taxon>
        <taxon>Basidiomycota</taxon>
        <taxon>Pucciniomycotina</taxon>
        <taxon>Pucciniomycetes</taxon>
        <taxon>Pucciniales</taxon>
        <taxon>Sphaerophragmiaceae</taxon>
        <taxon>Austropuccinia</taxon>
    </lineage>
</organism>
<dbReference type="AlphaFoldDB" id="A0A9Q3DU80"/>